<dbReference type="GO" id="GO:0003964">
    <property type="term" value="F:RNA-directed DNA polymerase activity"/>
    <property type="evidence" value="ECO:0007669"/>
    <property type="project" value="UniProtKB-KW"/>
</dbReference>
<feature type="compositionally biased region" description="Low complexity" evidence="12">
    <location>
        <begin position="35"/>
        <end position="48"/>
    </location>
</feature>
<keyword evidence="2" id="KW-0479">Metal-binding</keyword>
<keyword evidence="1" id="KW-0540">Nuclease</keyword>
<keyword evidence="10" id="KW-0511">Multifunctional enzyme</keyword>
<dbReference type="InterPro" id="IPR013103">
    <property type="entry name" value="RVT_2"/>
</dbReference>
<dbReference type="InterPro" id="IPR057670">
    <property type="entry name" value="SH3_retrovirus"/>
</dbReference>
<feature type="domain" description="Reverse transcriptase Ty1/copia-type" evidence="13">
    <location>
        <begin position="959"/>
        <end position="1019"/>
    </location>
</feature>
<feature type="coiled-coil region" evidence="11">
    <location>
        <begin position="256"/>
        <end position="290"/>
    </location>
</feature>
<dbReference type="GO" id="GO:0003887">
    <property type="term" value="F:DNA-directed DNA polymerase activity"/>
    <property type="evidence" value="ECO:0007669"/>
    <property type="project" value="UniProtKB-KW"/>
</dbReference>
<dbReference type="GO" id="GO:0046872">
    <property type="term" value="F:metal ion binding"/>
    <property type="evidence" value="ECO:0007669"/>
    <property type="project" value="UniProtKB-KW"/>
</dbReference>
<dbReference type="GO" id="GO:0015074">
    <property type="term" value="P:DNA integration"/>
    <property type="evidence" value="ECO:0007669"/>
    <property type="project" value="UniProtKB-KW"/>
</dbReference>
<evidence type="ECO:0000259" key="15">
    <source>
        <dbReference type="Pfam" id="PF25597"/>
    </source>
</evidence>
<evidence type="ECO:0000256" key="4">
    <source>
        <dbReference type="ARBA" id="ARBA00022801"/>
    </source>
</evidence>
<feature type="compositionally biased region" description="Basic residues" evidence="12">
    <location>
        <begin position="609"/>
        <end position="618"/>
    </location>
</feature>
<evidence type="ECO:0000256" key="5">
    <source>
        <dbReference type="ARBA" id="ARBA00022842"/>
    </source>
</evidence>
<keyword evidence="11" id="KW-0175">Coiled coil</keyword>
<gene>
    <name evidence="16" type="ORF">Tci_023867</name>
</gene>
<evidence type="ECO:0000256" key="11">
    <source>
        <dbReference type="SAM" id="Coils"/>
    </source>
</evidence>
<dbReference type="AlphaFoldDB" id="A0A6L2KSE9"/>
<keyword evidence="5" id="KW-0460">Magnesium</keyword>
<feature type="domain" description="GAG-pre-integrase" evidence="14">
    <location>
        <begin position="717"/>
        <end position="789"/>
    </location>
</feature>
<protein>
    <submittedName>
        <fullName evidence="16">Retrovirus-related Pol polyprotein from transposon TNT 1-94</fullName>
    </submittedName>
</protein>
<evidence type="ECO:0000256" key="10">
    <source>
        <dbReference type="ARBA" id="ARBA00023268"/>
    </source>
</evidence>
<organism evidence="16">
    <name type="scientific">Tanacetum cinerariifolium</name>
    <name type="common">Dalmatian daisy</name>
    <name type="synonym">Chrysanthemum cinerariifolium</name>
    <dbReference type="NCBI Taxonomy" id="118510"/>
    <lineage>
        <taxon>Eukaryota</taxon>
        <taxon>Viridiplantae</taxon>
        <taxon>Streptophyta</taxon>
        <taxon>Embryophyta</taxon>
        <taxon>Tracheophyta</taxon>
        <taxon>Spermatophyta</taxon>
        <taxon>Magnoliopsida</taxon>
        <taxon>eudicotyledons</taxon>
        <taxon>Gunneridae</taxon>
        <taxon>Pentapetalae</taxon>
        <taxon>asterids</taxon>
        <taxon>campanulids</taxon>
        <taxon>Asterales</taxon>
        <taxon>Asteraceae</taxon>
        <taxon>Asteroideae</taxon>
        <taxon>Anthemideae</taxon>
        <taxon>Anthemidinae</taxon>
        <taxon>Tanacetum</taxon>
    </lineage>
</organism>
<comment type="caution">
    <text evidence="16">The sequence shown here is derived from an EMBL/GenBank/DDBJ whole genome shotgun (WGS) entry which is preliminary data.</text>
</comment>
<dbReference type="InterPro" id="IPR039537">
    <property type="entry name" value="Retrotran_Ty1/copia-like"/>
</dbReference>
<feature type="coiled-coil region" evidence="11">
    <location>
        <begin position="356"/>
        <end position="383"/>
    </location>
</feature>
<evidence type="ECO:0000259" key="13">
    <source>
        <dbReference type="Pfam" id="PF07727"/>
    </source>
</evidence>
<keyword evidence="8" id="KW-0548">Nucleotidyltransferase</keyword>
<feature type="region of interest" description="Disordered" evidence="12">
    <location>
        <begin position="596"/>
        <end position="635"/>
    </location>
</feature>
<name>A0A6L2KSE9_TANCI</name>
<reference evidence="16" key="1">
    <citation type="journal article" date="2019" name="Sci. Rep.">
        <title>Draft genome of Tanacetum cinerariifolium, the natural source of mosquito coil.</title>
        <authorList>
            <person name="Yamashiro T."/>
            <person name="Shiraishi A."/>
            <person name="Satake H."/>
            <person name="Nakayama K."/>
        </authorList>
    </citation>
    <scope>NUCLEOTIDE SEQUENCE</scope>
</reference>
<keyword evidence="9" id="KW-0233">DNA recombination</keyword>
<feature type="domain" description="Retroviral polymerase SH3-like" evidence="15">
    <location>
        <begin position="865"/>
        <end position="924"/>
    </location>
</feature>
<evidence type="ECO:0000256" key="2">
    <source>
        <dbReference type="ARBA" id="ARBA00022723"/>
    </source>
</evidence>
<keyword evidence="7" id="KW-0695">RNA-directed DNA polymerase</keyword>
<dbReference type="InterPro" id="IPR025724">
    <property type="entry name" value="GAG-pre-integrase_dom"/>
</dbReference>
<evidence type="ECO:0000259" key="14">
    <source>
        <dbReference type="Pfam" id="PF13976"/>
    </source>
</evidence>
<feature type="compositionally biased region" description="Polar residues" evidence="12">
    <location>
        <begin position="481"/>
        <end position="497"/>
    </location>
</feature>
<keyword evidence="8" id="KW-0239">DNA-directed DNA polymerase</keyword>
<dbReference type="PANTHER" id="PTHR42648:SF11">
    <property type="entry name" value="TRANSPOSON TY4-P GAG-POL POLYPROTEIN"/>
    <property type="match status" value="1"/>
</dbReference>
<evidence type="ECO:0000256" key="9">
    <source>
        <dbReference type="ARBA" id="ARBA00023172"/>
    </source>
</evidence>
<feature type="region of interest" description="Disordered" evidence="12">
    <location>
        <begin position="34"/>
        <end position="59"/>
    </location>
</feature>
<sequence>MPNPEDIRDPTTAMNMALALMAKAFKLNYFTPTKNNQRISSNSRNRQIAQPSTNMGQDRHMQMVGGNGGNQFRHYARKNVGNLNGYNNVQNVGNQVIQHAVQNPRIQNVGNQNGLIGVPGNANQNLNGNGVGHFARNRTVILRRRDVAYLQTQLLIAQKEEAGIQLQAEEFDLMAAVANLDEIEEVNAKCILMANLQQASILGTQTDKAPVYDSDGSAENDNNVISEDSGVEQSWGTVEQHPINVKETRALYDSLYNNLEIEVEKVNTVNHKLSETNAELTTELARYKKSKKATKFVRDFKSLAKEADESLAKHKTLELEIEHLLRAVVSQDIISVVQNNYVDETSNLQTEPERTKEQFENSYNDMQQKIERLQAQLGDLKGKSKDTSCVSYTLNPLSWKLENENVELEFQVSDQKDTACSKSVNTKFTKQSILGKPPKVGMFRINPFKPSMEEKHVPNKVRASIRTKLITVSQPPIITKKVVNSDSNGLSPTGVDNTKTRRPQPRSNTKNDRVPSASKSSQSKNKEVEVEEHHRILLLSRNKKHMSSECNNVKLATQNVKSKVVCAMCKQCLNSVNHDMCLLNYVNGVSSRGKKQTANVSINENQKKQQPKVKKPKKVGSIERLASPKPSKPRSFLRWSPTGRLFDLKGKIIASTQRVNLTALRVIMVYFFEGLDHNLFSIGQFCDSDLEVAFRRNACFIINLEGVDLLLGNRTTNLYTINLHEMASASPICLMTRVSSTKSWLWHQRLSHLNFDTINDLAKKDLVFGLPKFKYHKEHLCPSCEQGKSKRASHPPKPVPNSRQRLHLLHMDLYGPMRIVSINGKRDCYCAQNRSILHRRFNKTPYELINGRKSDISFLHVFGDLCYPKNDREDIGKLGAKGDIGFFIGYSADSCAYRVFNRRTKKIMETINVSFDELSTMAFEQRMSTIEPKNAKEAMTDPAWIESMQEELLQFERLDVWVLVPTPDNITPLTLKWLFKNKHDEEKMVIRNKSHLVMGGYRQEEGIDFEESFAPVAKWKLS</sequence>
<evidence type="ECO:0000256" key="12">
    <source>
        <dbReference type="SAM" id="MobiDB-lite"/>
    </source>
</evidence>
<evidence type="ECO:0000256" key="7">
    <source>
        <dbReference type="ARBA" id="ARBA00022918"/>
    </source>
</evidence>
<evidence type="ECO:0000256" key="1">
    <source>
        <dbReference type="ARBA" id="ARBA00022722"/>
    </source>
</evidence>
<dbReference type="EMBL" id="BKCJ010002934">
    <property type="protein sequence ID" value="GEU51889.1"/>
    <property type="molecule type" value="Genomic_DNA"/>
</dbReference>
<dbReference type="GO" id="GO:0004519">
    <property type="term" value="F:endonuclease activity"/>
    <property type="evidence" value="ECO:0007669"/>
    <property type="project" value="UniProtKB-KW"/>
</dbReference>
<evidence type="ECO:0000256" key="8">
    <source>
        <dbReference type="ARBA" id="ARBA00022932"/>
    </source>
</evidence>
<keyword evidence="8" id="KW-0808">Transferase</keyword>
<dbReference type="GO" id="GO:0006310">
    <property type="term" value="P:DNA recombination"/>
    <property type="evidence" value="ECO:0007669"/>
    <property type="project" value="UniProtKB-KW"/>
</dbReference>
<dbReference type="Pfam" id="PF13976">
    <property type="entry name" value="gag_pre-integrs"/>
    <property type="match status" value="1"/>
</dbReference>
<dbReference type="PANTHER" id="PTHR42648">
    <property type="entry name" value="TRANSPOSASE, PUTATIVE-RELATED"/>
    <property type="match status" value="1"/>
</dbReference>
<keyword evidence="4" id="KW-0378">Hydrolase</keyword>
<keyword evidence="3" id="KW-0255">Endonuclease</keyword>
<evidence type="ECO:0000256" key="3">
    <source>
        <dbReference type="ARBA" id="ARBA00022759"/>
    </source>
</evidence>
<proteinExistence type="predicted"/>
<dbReference type="GO" id="GO:0016787">
    <property type="term" value="F:hydrolase activity"/>
    <property type="evidence" value="ECO:0007669"/>
    <property type="project" value="UniProtKB-KW"/>
</dbReference>
<evidence type="ECO:0000313" key="16">
    <source>
        <dbReference type="EMBL" id="GEU51889.1"/>
    </source>
</evidence>
<dbReference type="Pfam" id="PF07727">
    <property type="entry name" value="RVT_2"/>
    <property type="match status" value="1"/>
</dbReference>
<accession>A0A6L2KSE9</accession>
<keyword evidence="6" id="KW-0229">DNA integration</keyword>
<feature type="region of interest" description="Disordered" evidence="12">
    <location>
        <begin position="481"/>
        <end position="532"/>
    </location>
</feature>
<evidence type="ECO:0000256" key="6">
    <source>
        <dbReference type="ARBA" id="ARBA00022908"/>
    </source>
</evidence>
<dbReference type="Pfam" id="PF25597">
    <property type="entry name" value="SH3_retrovirus"/>
    <property type="match status" value="1"/>
</dbReference>